<dbReference type="SUPFAM" id="SSF160240">
    <property type="entry name" value="Cation efflux protein cytoplasmic domain-like"/>
    <property type="match status" value="1"/>
</dbReference>
<dbReference type="InterPro" id="IPR027469">
    <property type="entry name" value="Cation_efflux_TMD_sf"/>
</dbReference>
<dbReference type="Proteomes" id="UP001139347">
    <property type="component" value="Unassembled WGS sequence"/>
</dbReference>
<evidence type="ECO:0000256" key="7">
    <source>
        <dbReference type="ARBA" id="ARBA00023136"/>
    </source>
</evidence>
<evidence type="ECO:0000256" key="8">
    <source>
        <dbReference type="SAM" id="MobiDB-lite"/>
    </source>
</evidence>
<feature type="transmembrane region" description="Helical" evidence="9">
    <location>
        <begin position="102"/>
        <end position="121"/>
    </location>
</feature>
<dbReference type="PANTHER" id="PTHR11562">
    <property type="entry name" value="CATION EFFLUX PROTEIN/ ZINC TRANSPORTER"/>
    <property type="match status" value="1"/>
</dbReference>
<evidence type="ECO:0000259" key="10">
    <source>
        <dbReference type="Pfam" id="PF01545"/>
    </source>
</evidence>
<evidence type="ECO:0000256" key="2">
    <source>
        <dbReference type="ARBA" id="ARBA00008873"/>
    </source>
</evidence>
<dbReference type="AlphaFoldDB" id="A0A9X1WL81"/>
<evidence type="ECO:0000259" key="11">
    <source>
        <dbReference type="Pfam" id="PF16916"/>
    </source>
</evidence>
<dbReference type="InterPro" id="IPR050681">
    <property type="entry name" value="CDF/SLC30A"/>
</dbReference>
<evidence type="ECO:0000256" key="6">
    <source>
        <dbReference type="ARBA" id="ARBA00023065"/>
    </source>
</evidence>
<gene>
    <name evidence="12" type="ORF">MUG84_03175</name>
</gene>
<dbReference type="Gene3D" id="1.20.1510.10">
    <property type="entry name" value="Cation efflux protein transmembrane domain"/>
    <property type="match status" value="1"/>
</dbReference>
<dbReference type="SUPFAM" id="SSF161111">
    <property type="entry name" value="Cation efflux protein transmembrane domain-like"/>
    <property type="match status" value="1"/>
</dbReference>
<dbReference type="InterPro" id="IPR036837">
    <property type="entry name" value="Cation_efflux_CTD_sf"/>
</dbReference>
<proteinExistence type="inferred from homology"/>
<dbReference type="GO" id="GO:0005385">
    <property type="term" value="F:zinc ion transmembrane transporter activity"/>
    <property type="evidence" value="ECO:0007669"/>
    <property type="project" value="TreeGrafter"/>
</dbReference>
<feature type="compositionally biased region" description="Basic residues" evidence="8">
    <location>
        <begin position="1"/>
        <end position="25"/>
    </location>
</feature>
<comment type="caution">
    <text evidence="12">The sequence shown here is derived from an EMBL/GenBank/DDBJ whole genome shotgun (WGS) entry which is preliminary data.</text>
</comment>
<feature type="transmembrane region" description="Helical" evidence="9">
    <location>
        <begin position="169"/>
        <end position="195"/>
    </location>
</feature>
<dbReference type="Pfam" id="PF01545">
    <property type="entry name" value="Cation_efflux"/>
    <property type="match status" value="1"/>
</dbReference>
<feature type="region of interest" description="Disordered" evidence="8">
    <location>
        <begin position="1"/>
        <end position="26"/>
    </location>
</feature>
<keyword evidence="6" id="KW-0406">Ion transport</keyword>
<dbReference type="RefSeq" id="WP_244719724.1">
    <property type="nucleotide sequence ID" value="NZ_JALIRP010000001.1"/>
</dbReference>
<feature type="domain" description="Cation efflux protein transmembrane" evidence="10">
    <location>
        <begin position="38"/>
        <end position="223"/>
    </location>
</feature>
<keyword evidence="4 9" id="KW-0812">Transmembrane</keyword>
<feature type="transmembrane region" description="Helical" evidence="9">
    <location>
        <begin position="34"/>
        <end position="55"/>
    </location>
</feature>
<accession>A0A9X1WL81</accession>
<feature type="transmembrane region" description="Helical" evidence="9">
    <location>
        <begin position="133"/>
        <end position="157"/>
    </location>
</feature>
<dbReference type="EMBL" id="JALIRP010000001">
    <property type="protein sequence ID" value="MCJ8010746.1"/>
    <property type="molecule type" value="Genomic_DNA"/>
</dbReference>
<dbReference type="Pfam" id="PF16916">
    <property type="entry name" value="ZT_dimer"/>
    <property type="match status" value="1"/>
</dbReference>
<keyword evidence="5 9" id="KW-1133">Transmembrane helix</keyword>
<evidence type="ECO:0000256" key="5">
    <source>
        <dbReference type="ARBA" id="ARBA00022989"/>
    </source>
</evidence>
<name>A0A9X1WL81_9BACL</name>
<evidence type="ECO:0000313" key="13">
    <source>
        <dbReference type="Proteomes" id="UP001139347"/>
    </source>
</evidence>
<evidence type="ECO:0000256" key="1">
    <source>
        <dbReference type="ARBA" id="ARBA00004141"/>
    </source>
</evidence>
<sequence>MSASHSHHHSHDGHNHSHSHGHNHQHGPASYNGAFMFGIILNTVFVIVEATYGYLSHSLSLVADAGHNLSDVLALVLAWAASVLSKKLPTERRTYGFRRSSILAALLNAIFLLAAMFIIAWEAIQRFASPEPVTGSTVIWVAAVGIAINTATALLFLSGRKGDLNVRGAFLHMAADAGVSLGVVIAGVLIMFTGWQWLDPVVSLLIVVVIFVSTWNLLKDSLNMALDSVPPEIDAAAIRSYLASLPSVTDVHDLHIWGMSTTETALTVHLVIPEPGSNDRIIQQVTHELHERFGIEHPTLQIENGTFPCRLAGENMI</sequence>
<dbReference type="GO" id="GO:0005886">
    <property type="term" value="C:plasma membrane"/>
    <property type="evidence" value="ECO:0007669"/>
    <property type="project" value="TreeGrafter"/>
</dbReference>
<feature type="transmembrane region" description="Helical" evidence="9">
    <location>
        <begin position="201"/>
        <end position="218"/>
    </location>
</feature>
<evidence type="ECO:0000256" key="3">
    <source>
        <dbReference type="ARBA" id="ARBA00022448"/>
    </source>
</evidence>
<keyword evidence="13" id="KW-1185">Reference proteome</keyword>
<organism evidence="12 13">
    <name type="scientific">Paenibacillus mangrovi</name>
    <dbReference type="NCBI Taxonomy" id="2931978"/>
    <lineage>
        <taxon>Bacteria</taxon>
        <taxon>Bacillati</taxon>
        <taxon>Bacillota</taxon>
        <taxon>Bacilli</taxon>
        <taxon>Bacillales</taxon>
        <taxon>Paenibacillaceae</taxon>
        <taxon>Paenibacillus</taxon>
    </lineage>
</organism>
<dbReference type="NCBIfam" id="TIGR01297">
    <property type="entry name" value="CDF"/>
    <property type="match status" value="1"/>
</dbReference>
<dbReference type="PANTHER" id="PTHR11562:SF17">
    <property type="entry name" value="RE54080P-RELATED"/>
    <property type="match status" value="1"/>
</dbReference>
<keyword evidence="7 9" id="KW-0472">Membrane</keyword>
<evidence type="ECO:0000313" key="12">
    <source>
        <dbReference type="EMBL" id="MCJ8010746.1"/>
    </source>
</evidence>
<dbReference type="InterPro" id="IPR002524">
    <property type="entry name" value="Cation_efflux"/>
</dbReference>
<keyword evidence="3" id="KW-0813">Transport</keyword>
<comment type="similarity">
    <text evidence="2">Belongs to the cation diffusion facilitator (CDF) transporter (TC 2.A.4) family. SLC30A subfamily.</text>
</comment>
<protein>
    <submittedName>
        <fullName evidence="12">Cation diffusion facilitator family transporter</fullName>
    </submittedName>
</protein>
<feature type="domain" description="Cation efflux protein cytoplasmic" evidence="11">
    <location>
        <begin position="230"/>
        <end position="303"/>
    </location>
</feature>
<evidence type="ECO:0000256" key="9">
    <source>
        <dbReference type="SAM" id="Phobius"/>
    </source>
</evidence>
<dbReference type="InterPro" id="IPR027470">
    <property type="entry name" value="Cation_efflux_CTD"/>
</dbReference>
<comment type="subcellular location">
    <subcellularLocation>
        <location evidence="1">Membrane</location>
        <topology evidence="1">Multi-pass membrane protein</topology>
    </subcellularLocation>
</comment>
<dbReference type="InterPro" id="IPR058533">
    <property type="entry name" value="Cation_efflux_TM"/>
</dbReference>
<reference evidence="12" key="1">
    <citation type="submission" date="2022-04" db="EMBL/GenBank/DDBJ databases">
        <title>Paenibacillus mangrovi sp. nov., a novel endophytic bacterium isolated from bark of Kandelia candel.</title>
        <authorList>
            <person name="Tuo L."/>
        </authorList>
    </citation>
    <scope>NUCLEOTIDE SEQUENCE</scope>
    <source>
        <strain evidence="12">KQZ6P-2</strain>
    </source>
</reference>
<evidence type="ECO:0000256" key="4">
    <source>
        <dbReference type="ARBA" id="ARBA00022692"/>
    </source>
</evidence>